<dbReference type="EMBL" id="GU808564">
    <property type="protein sequence ID" value="ADG63121.1"/>
    <property type="molecule type" value="Genomic_DNA"/>
</dbReference>
<keyword evidence="7 15" id="KW-0378">Hydrolase</keyword>
<evidence type="ECO:0000256" key="9">
    <source>
        <dbReference type="ARBA" id="ARBA00022840"/>
    </source>
</evidence>
<keyword evidence="3 15" id="KW-0597">Phosphoprotein</keyword>
<dbReference type="Gene3D" id="3.40.50.300">
    <property type="entry name" value="P-loop containing nucleotide triphosphate hydrolases"/>
    <property type="match status" value="1"/>
</dbReference>
<feature type="binding site" evidence="15">
    <location>
        <begin position="446"/>
        <end position="453"/>
    </location>
    <ligand>
        <name>ATP</name>
        <dbReference type="ChEBI" id="CHEBI:30616"/>
    </ligand>
</feature>
<comment type="catalytic activity">
    <reaction evidence="13 15 16">
        <text>ATP + H2O = ADP + phosphate + H(+)</text>
        <dbReference type="Rhea" id="RHEA:13065"/>
        <dbReference type="ChEBI" id="CHEBI:15377"/>
        <dbReference type="ChEBI" id="CHEBI:15378"/>
        <dbReference type="ChEBI" id="CHEBI:30616"/>
        <dbReference type="ChEBI" id="CHEBI:43474"/>
        <dbReference type="ChEBI" id="CHEBI:456216"/>
        <dbReference type="EC" id="5.6.2.4"/>
    </reaction>
</comment>
<dbReference type="Pfam" id="PF00519">
    <property type="entry name" value="PPV_E1_C"/>
    <property type="match status" value="1"/>
</dbReference>
<comment type="function">
    <text evidence="14 15">ATP-dependent DNA 3'-5' helicase required for initiation of viral DNA replication. It forms a complex with the viral E2 protein. The E1-E2 complex binds to the replication origin which contains binding sites for both proteins. During the initial step, a dimer of E1 interacts with a dimer of protein E2 leading to a complex that binds the viral origin of replication with high specificity. Then, a second dimer of E1 displaces the E2 dimer in an ATP-dependent manner to form the E1 tetramer. Following this, two E1 monomers are added to each half of the site, which results in the formation of two E1 trimers on the viral ori. Subsequently, two hexamers will be created. The double hexamer acts as a bi-directional helicase machinery and unwinds the viral DNA and then recruits the host DNA polymerase to start replication.</text>
</comment>
<dbReference type="SUPFAM" id="SSF52540">
    <property type="entry name" value="P-loop containing nucleoside triphosphate hydrolases"/>
    <property type="match status" value="1"/>
</dbReference>
<evidence type="ECO:0000256" key="17">
    <source>
        <dbReference type="SAM" id="MobiDB-lite"/>
    </source>
</evidence>
<protein>
    <recommendedName>
        <fullName evidence="15 16">Replication protein E1</fullName>
        <ecNumber evidence="15 16">5.6.2.4</ecNumber>
    </recommendedName>
    <alternativeName>
        <fullName evidence="15">ATP-dependent helicase E1</fullName>
    </alternativeName>
    <alternativeName>
        <fullName evidence="15">DNA 3'-5' helicase E1</fullName>
    </alternativeName>
</protein>
<evidence type="ECO:0000256" key="11">
    <source>
        <dbReference type="ARBA" id="ARBA00023235"/>
    </source>
</evidence>
<feature type="domain" description="SF3 helicase" evidence="18">
    <location>
        <begin position="420"/>
        <end position="570"/>
    </location>
</feature>
<name>D9D5K4_9PAPI</name>
<dbReference type="PIRSF" id="PIRSF003383">
    <property type="entry name" value="Rep_E1_papillomaV"/>
    <property type="match status" value="1"/>
</dbReference>
<dbReference type="InterPro" id="IPR014000">
    <property type="entry name" value="PPV_DNA_helicase_E1_N"/>
</dbReference>
<feature type="region of interest" description="Disordered" evidence="17">
    <location>
        <begin position="593"/>
        <end position="620"/>
    </location>
</feature>
<dbReference type="GO" id="GO:0006260">
    <property type="term" value="P:DNA replication"/>
    <property type="evidence" value="ECO:0007669"/>
    <property type="project" value="UniProtKB-UniRule"/>
</dbReference>
<dbReference type="InterPro" id="IPR037102">
    <property type="entry name" value="Znf_lg_T-Ag_D1_dom_sf"/>
</dbReference>
<dbReference type="Proteomes" id="UP000129308">
    <property type="component" value="Segment"/>
</dbReference>
<sequence length="620" mass="70210">MENDKGTGQYSGWCFIDNEAECVDDVGSLDNLEALFEQSTQGSFIDNDEVDQGNSLALLSEQLFATDEQQIAALKRKYAATPKKKTVEIENLSPRLESVSISPKGKSRRRLFDSGIGHETQDTPSGSEVPMSISGSSSANSSIGSQCESEQVNSNTLISSEDLLRTSNRLAGCYARFKEAFGCSFTDLTRSFKSDKTCSPNWVVAVFGAREHLLQALHDVWKNTYEYCQDTTSYAGNRKVNLLLMELKVGRSRLTLRRQLSAMLGVDELLILADPPNERSTLAALYFYNKVLFKSPSTMFYGSTPLWIASKTLLEHASATAESFDFSSMVQWAYDNRLNEEAEIAYKYALEADSNKNAQAWLKTTNQVKHVRDCCAMVRLYNRQEMKEMTMAQWIRKCCDETEEEGDWKVIANFLRYQEVNLILLLTALRHMFKGTPKKHCLVITGPPDTGKSYFCNSLNGFLKGRVISFMNSRSQFWLQPLADAKMGFLDDATTACWNFMDVYMRNALDGNPMQLDIKHRAPLQLKLPPLLITSNVDVMNNDNFRYLHSRLQAFEFHKPMPLTANGQPVYPLTKANWKSFFTRLANQLGIEEEEGENEQPGNTFRCSARPDTEPLRERQ</sequence>
<dbReference type="Pfam" id="PF20450">
    <property type="entry name" value="PPV_E1_DBD"/>
    <property type="match status" value="1"/>
</dbReference>
<evidence type="ECO:0000256" key="2">
    <source>
        <dbReference type="ARBA" id="ARBA00022518"/>
    </source>
</evidence>
<comment type="subcellular location">
    <subcellularLocation>
        <location evidence="1 15">Host nucleus</location>
    </subcellularLocation>
</comment>
<dbReference type="SMR" id="D9D5K4"/>
<evidence type="ECO:0000256" key="4">
    <source>
        <dbReference type="ARBA" id="ARBA00022562"/>
    </source>
</evidence>
<feature type="short sequence motif" description="Nuclear localization signal" evidence="15">
    <location>
        <begin position="75"/>
        <end position="77"/>
    </location>
</feature>
<evidence type="ECO:0000256" key="3">
    <source>
        <dbReference type="ARBA" id="ARBA00022553"/>
    </source>
</evidence>
<dbReference type="InterPro" id="IPR027417">
    <property type="entry name" value="P-loop_NTPase"/>
</dbReference>
<comment type="similarity">
    <text evidence="15 16">Belongs to the papillomaviridae E1 protein family.</text>
</comment>
<evidence type="ECO:0000256" key="5">
    <source>
        <dbReference type="ARBA" id="ARBA00022705"/>
    </source>
</evidence>
<evidence type="ECO:0000256" key="7">
    <source>
        <dbReference type="ARBA" id="ARBA00022801"/>
    </source>
</evidence>
<dbReference type="EMBL" id="MF350300">
    <property type="protein sequence ID" value="ATU83341.1"/>
    <property type="molecule type" value="mRNA"/>
</dbReference>
<organism evidence="19 21">
    <name type="scientific">Mus musculus papillomavirus type 1</name>
    <dbReference type="NCBI Taxonomy" id="763552"/>
    <lineage>
        <taxon>Viruses</taxon>
        <taxon>Monodnaviria</taxon>
        <taxon>Shotokuvirae</taxon>
        <taxon>Cossaviricota</taxon>
        <taxon>Papovaviricetes</taxon>
        <taxon>Zurhausenvirales</taxon>
        <taxon>Papillomaviridae</taxon>
        <taxon>Firstpapillomavirinae</taxon>
        <taxon>Pipapillomavirus</taxon>
        <taxon>Pipapillomavirus 2</taxon>
    </lineage>
</organism>
<evidence type="ECO:0000313" key="21">
    <source>
        <dbReference type="Proteomes" id="UP000129308"/>
    </source>
</evidence>
<evidence type="ECO:0000256" key="1">
    <source>
        <dbReference type="ARBA" id="ARBA00004147"/>
    </source>
</evidence>
<dbReference type="GO" id="GO:0005524">
    <property type="term" value="F:ATP binding"/>
    <property type="evidence" value="ECO:0007669"/>
    <property type="project" value="UniProtKB-UniRule"/>
</dbReference>
<evidence type="ECO:0000256" key="13">
    <source>
        <dbReference type="ARBA" id="ARBA00048988"/>
    </source>
</evidence>
<proteinExistence type="evidence at transcript level"/>
<evidence type="ECO:0000256" key="14">
    <source>
        <dbReference type="ARBA" id="ARBA00093297"/>
    </source>
</evidence>
<accession>D9D5K4</accession>
<comment type="function">
    <text evidence="16">ATP-dependent DNA helicase required for initiation of viral DNA replication. It forms a complex with the viral E2 protein. The E1-E2 complex binds to the replication origin which contains binding sites for both proteins.</text>
</comment>
<dbReference type="Gene3D" id="3.40.1310.10">
    <property type="match status" value="1"/>
</dbReference>
<reference evidence="19 21" key="1">
    <citation type="journal article" date="2011" name="J. Gen. Virol.">
        <title>Genomic analysis of the first laboratory-mouse papillomavirus.</title>
        <authorList>
            <person name="Joh J."/>
            <person name="Jenson A.B."/>
            <person name="King W."/>
            <person name="Proctor M."/>
            <person name="Ingle A."/>
            <person name="Sundberg J.P."/>
            <person name="Ghim S.J."/>
        </authorList>
    </citation>
    <scope>NUCLEOTIDE SEQUENCE [LARGE SCALE GENOMIC DNA]</scope>
    <source>
        <strain evidence="19">MusPV</strain>
    </source>
</reference>
<evidence type="ECO:0000259" key="18">
    <source>
        <dbReference type="PROSITE" id="PS51206"/>
    </source>
</evidence>
<evidence type="ECO:0000256" key="16">
    <source>
        <dbReference type="PIRNR" id="PIRNR003383"/>
    </source>
</evidence>
<evidence type="ECO:0000313" key="20">
    <source>
        <dbReference type="EMBL" id="ATU83341.1"/>
    </source>
</evidence>
<dbReference type="InterPro" id="IPR014015">
    <property type="entry name" value="Helicase_SF3_DNA-vir"/>
</dbReference>
<comment type="PTM">
    <text evidence="15">Sumoylated.</text>
</comment>
<evidence type="ECO:0000256" key="8">
    <source>
        <dbReference type="ARBA" id="ARBA00022806"/>
    </source>
</evidence>
<keyword evidence="2 15" id="KW-0244">Early protein</keyword>
<feature type="region of interest" description="Disordered" evidence="17">
    <location>
        <begin position="100"/>
        <end position="146"/>
    </location>
</feature>
<dbReference type="GO" id="GO:0003677">
    <property type="term" value="F:DNA binding"/>
    <property type="evidence" value="ECO:0007669"/>
    <property type="project" value="UniProtKB-UniRule"/>
</dbReference>
<evidence type="ECO:0000256" key="12">
    <source>
        <dbReference type="ARBA" id="ARBA00034617"/>
    </source>
</evidence>
<keyword evidence="5 15" id="KW-0235">DNA replication</keyword>
<dbReference type="HAMAP" id="MF_04000">
    <property type="entry name" value="PPV_E1"/>
    <property type="match status" value="1"/>
</dbReference>
<evidence type="ECO:0000256" key="10">
    <source>
        <dbReference type="ARBA" id="ARBA00023125"/>
    </source>
</evidence>
<feature type="compositionally biased region" description="Basic and acidic residues" evidence="17">
    <location>
        <begin position="609"/>
        <end position="620"/>
    </location>
</feature>
<keyword evidence="10 15" id="KW-0238">DNA-binding</keyword>
<dbReference type="Gene3D" id="1.10.10.510">
    <property type="entry name" value="Zinc finger, large T-antigen D1 domain"/>
    <property type="match status" value="1"/>
</dbReference>
<comment type="subunit">
    <text evidence="15">Can form hexamers. Interacts with E2 protein; this interaction increases E1 DNA binding specificity. Interacts with host DNA polymerase subunit POLA2. Interacts with host single stranded DNA-binding protein RPA1. Interacts with host TOP1; this interaction stimulates the enzymatic activity of TOP1.</text>
</comment>
<keyword evidence="9 15" id="KW-0067">ATP-binding</keyword>
<dbReference type="SUPFAM" id="SSF55464">
    <property type="entry name" value="Origin of replication-binding domain, RBD-like"/>
    <property type="match status" value="1"/>
</dbReference>
<evidence type="ECO:0000313" key="19">
    <source>
        <dbReference type="EMBL" id="ADG63121.1"/>
    </source>
</evidence>
<keyword evidence="4 15" id="KW-1048">Host nucleus</keyword>
<dbReference type="GO" id="GO:0016817">
    <property type="term" value="F:hydrolase activity, acting on acid anhydrides"/>
    <property type="evidence" value="ECO:0007669"/>
    <property type="project" value="InterPro"/>
</dbReference>
<feature type="compositionally biased region" description="Low complexity" evidence="17">
    <location>
        <begin position="132"/>
        <end position="145"/>
    </location>
</feature>
<dbReference type="RefSeq" id="YP_003778194.1">
    <property type="nucleotide sequence ID" value="NC_014326.1"/>
</dbReference>
<dbReference type="Pfam" id="PF00524">
    <property type="entry name" value="PPV_E1_N"/>
    <property type="match status" value="1"/>
</dbReference>
<comment type="catalytic activity">
    <reaction evidence="12 15">
        <text>Couples ATP hydrolysis with the unwinding of duplex DNA by translocating in the 3'-5' direction.</text>
        <dbReference type="EC" id="5.6.2.4"/>
    </reaction>
</comment>
<dbReference type="EC" id="5.6.2.4" evidence="15 16"/>
<dbReference type="GO" id="GO:0042025">
    <property type="term" value="C:host cell nucleus"/>
    <property type="evidence" value="ECO:0007669"/>
    <property type="project" value="UniProtKB-SubCell"/>
</dbReference>
<evidence type="ECO:0000256" key="15">
    <source>
        <dbReference type="HAMAP-Rule" id="MF_04000"/>
    </source>
</evidence>
<keyword evidence="6 15" id="KW-0547">Nucleotide-binding</keyword>
<keyword evidence="8 15" id="KW-0347">Helicase</keyword>
<gene>
    <name evidence="15 19" type="primary">E1</name>
</gene>
<dbReference type="OrthoDB" id="4795at10239"/>
<dbReference type="KEGG" id="vg:9434039"/>
<dbReference type="InterPro" id="IPR046832">
    <property type="entry name" value="PPV_E1_DBD"/>
</dbReference>
<feature type="short sequence motif" description="Nuclear export signal" evidence="15">
    <location>
        <begin position="92"/>
        <end position="101"/>
    </location>
</feature>
<keyword evidence="15" id="KW-1017">Isopeptide bond</keyword>
<comment type="PTM">
    <text evidence="15">Phosphorylated.</text>
</comment>
<keyword evidence="15" id="KW-0832">Ubl conjugation</keyword>
<comment type="caution">
    <text evidence="15">Lacks conserved residue(s) required for the propagation of feature annotation.</text>
</comment>
<feature type="cross-link" description="Glycyl lysine isopeptide (Lys-Gly) (interchain with G-Cter in SUMO)" evidence="15">
    <location>
        <position position="527"/>
    </location>
</feature>
<feature type="modified residue" description="Phosphoserine; by host" evidence="15">
    <location>
        <position position="93"/>
    </location>
</feature>
<dbReference type="InterPro" id="IPR046935">
    <property type="entry name" value="PPV_E1_DBD_sf"/>
</dbReference>
<dbReference type="PROSITE" id="PS51206">
    <property type="entry name" value="SF3_HELICASE_1"/>
    <property type="match status" value="1"/>
</dbReference>
<evidence type="ECO:0000256" key="6">
    <source>
        <dbReference type="ARBA" id="ARBA00022741"/>
    </source>
</evidence>
<keyword evidence="11 15" id="KW-0413">Isomerase</keyword>
<dbReference type="GeneID" id="9434039"/>
<dbReference type="InterPro" id="IPR001177">
    <property type="entry name" value="PPV_DNA_helicase_E1_C"/>
</dbReference>
<reference evidence="20" key="2">
    <citation type="submission" date="2017-06" db="EMBL/GenBank/DDBJ databases">
        <title>Full transcription map of MmuPV1 genome.</title>
        <authorList>
            <person name="Xue X.-Y."/>
            <person name="Majerciak V."/>
            <person name="Zheng Z.-M."/>
        </authorList>
    </citation>
    <scope>NUCLEOTIDE SEQUENCE</scope>
</reference>
<dbReference type="InterPro" id="IPR016393">
    <property type="entry name" value="Rep_E1_papillomaV"/>
</dbReference>
<dbReference type="GO" id="GO:0043138">
    <property type="term" value="F:3'-5' DNA helicase activity"/>
    <property type="evidence" value="ECO:0007669"/>
    <property type="project" value="UniProtKB-UniRule"/>
</dbReference>